<dbReference type="Gene3D" id="3.40.30.10">
    <property type="entry name" value="Glutaredoxin"/>
    <property type="match status" value="1"/>
</dbReference>
<dbReference type="AlphaFoldDB" id="A0A2C9KBI5"/>
<dbReference type="InterPro" id="IPR051099">
    <property type="entry name" value="AGR/TXD"/>
</dbReference>
<dbReference type="RefSeq" id="XP_013084567.1">
    <property type="nucleotide sequence ID" value="XM_013229113.2"/>
</dbReference>
<dbReference type="OMA" id="VYMSASQ"/>
<reference evidence="5" key="2">
    <citation type="submission" date="2025-04" db="UniProtKB">
        <authorList>
            <consortium name="RefSeq"/>
        </authorList>
    </citation>
    <scope>IDENTIFICATION</scope>
</reference>
<dbReference type="GO" id="GO:0005783">
    <property type="term" value="C:endoplasmic reticulum"/>
    <property type="evidence" value="ECO:0007669"/>
    <property type="project" value="TreeGrafter"/>
</dbReference>
<dbReference type="EnsemblMetazoa" id="BGLB017259-RA">
    <property type="protein sequence ID" value="BGLB017259-PA"/>
    <property type="gene ID" value="BGLB017259"/>
</dbReference>
<dbReference type="PANTHER" id="PTHR15337:SF11">
    <property type="entry name" value="THIOREDOXIN DOMAIN-CONTAINING PROTEIN"/>
    <property type="match status" value="1"/>
</dbReference>
<dbReference type="STRING" id="6526.A0A2C9KBI5"/>
<dbReference type="InterPro" id="IPR036249">
    <property type="entry name" value="Thioredoxin-like_sf"/>
</dbReference>
<sequence>MVLRFVISQVFVPALKACNKTIDGGWGTSFDWVPIDDAFAKAAKENKKVMVIIHKLSCKACRYQKSWFSRSKAILSLSTNFVMTNIEYSQAALHPKYSPDGSYVPRILFFDSDGTFLKDLMAPSKEEGVLYHYRDEQELLTTMKTALKG</sequence>
<reference evidence="2" key="1">
    <citation type="submission" date="2020-05" db="UniProtKB">
        <authorList>
            <consortium name="EnsemblMetazoa"/>
        </authorList>
    </citation>
    <scope>IDENTIFICATION</scope>
    <source>
        <strain evidence="2">BB02</strain>
    </source>
</reference>
<name>A0A2C9KBI5_BIOGL</name>
<evidence type="ECO:0000313" key="2">
    <source>
        <dbReference type="EnsemblMetazoa" id="BGLB017259-PA"/>
    </source>
</evidence>
<dbReference type="Proteomes" id="UP000076420">
    <property type="component" value="Unassembled WGS sequence"/>
</dbReference>
<dbReference type="Proteomes" id="UP001165740">
    <property type="component" value="Chromosome 1"/>
</dbReference>
<accession>A0A2C9KBI5</accession>
<evidence type="ECO:0000313" key="5">
    <source>
        <dbReference type="RefSeq" id="XP_013084567.1"/>
    </source>
</evidence>
<evidence type="ECO:0000256" key="1">
    <source>
        <dbReference type="ARBA" id="ARBA00022729"/>
    </source>
</evidence>
<dbReference type="PANTHER" id="PTHR15337">
    <property type="entry name" value="ANTERIOR GRADIENT PROTEIN-RELATED"/>
    <property type="match status" value="1"/>
</dbReference>
<evidence type="ECO:0000313" key="4">
    <source>
        <dbReference type="Proteomes" id="UP001165740"/>
    </source>
</evidence>
<keyword evidence="1" id="KW-0732">Signal</keyword>
<protein>
    <submittedName>
        <fullName evidence="5">Thioredoxin domain-containing protein 12-like</fullName>
    </submittedName>
</protein>
<proteinExistence type="predicted"/>
<dbReference type="OrthoDB" id="6038943at2759"/>
<dbReference type="KEGG" id="bgt:106069454"/>
<organism evidence="2 3">
    <name type="scientific">Biomphalaria glabrata</name>
    <name type="common">Bloodfluke planorb</name>
    <name type="synonym">Freshwater snail</name>
    <dbReference type="NCBI Taxonomy" id="6526"/>
    <lineage>
        <taxon>Eukaryota</taxon>
        <taxon>Metazoa</taxon>
        <taxon>Spiralia</taxon>
        <taxon>Lophotrochozoa</taxon>
        <taxon>Mollusca</taxon>
        <taxon>Gastropoda</taxon>
        <taxon>Heterobranchia</taxon>
        <taxon>Euthyneura</taxon>
        <taxon>Panpulmonata</taxon>
        <taxon>Hygrophila</taxon>
        <taxon>Lymnaeoidea</taxon>
        <taxon>Planorbidae</taxon>
        <taxon>Biomphalaria</taxon>
    </lineage>
</organism>
<dbReference type="VEuPathDB" id="VectorBase:BGLB017259"/>
<dbReference type="GeneID" id="106069454"/>
<gene>
    <name evidence="2" type="primary">106069454</name>
    <name evidence="5" type="synonym">LOC106069454</name>
</gene>
<dbReference type="Pfam" id="PF13899">
    <property type="entry name" value="Thioredoxin_7"/>
    <property type="match status" value="1"/>
</dbReference>
<dbReference type="SUPFAM" id="SSF52833">
    <property type="entry name" value="Thioredoxin-like"/>
    <property type="match status" value="1"/>
</dbReference>
<evidence type="ECO:0000313" key="3">
    <source>
        <dbReference type="Proteomes" id="UP000076420"/>
    </source>
</evidence>
<dbReference type="VEuPathDB" id="VectorBase:BGLAX_049789"/>
<keyword evidence="4" id="KW-1185">Reference proteome</keyword>